<dbReference type="PANTHER" id="PTHR45870">
    <property type="entry name" value="TUBULIN MONOGLYCYLASE TTLL3"/>
    <property type="match status" value="1"/>
</dbReference>
<organism evidence="4 5">
    <name type="scientific">Paratrimastix pyriformis</name>
    <dbReference type="NCBI Taxonomy" id="342808"/>
    <lineage>
        <taxon>Eukaryota</taxon>
        <taxon>Metamonada</taxon>
        <taxon>Preaxostyla</taxon>
        <taxon>Paratrimastigidae</taxon>
        <taxon>Paratrimastix</taxon>
    </lineage>
</organism>
<keyword evidence="1 4" id="KW-0436">Ligase</keyword>
<dbReference type="InterPro" id="IPR051437">
    <property type="entry name" value="TTLL_monoglycylase"/>
</dbReference>
<evidence type="ECO:0000313" key="5">
    <source>
        <dbReference type="Proteomes" id="UP001141327"/>
    </source>
</evidence>
<evidence type="ECO:0000256" key="3">
    <source>
        <dbReference type="ARBA" id="ARBA00022840"/>
    </source>
</evidence>
<dbReference type="PANTHER" id="PTHR45870:SF2">
    <property type="entry name" value="TUBULIN MONOGLYCYLASE TTLL3"/>
    <property type="match status" value="1"/>
</dbReference>
<gene>
    <name evidence="4" type="ORF">PAPYR_4283</name>
</gene>
<name>A0ABQ8UK11_9EUKA</name>
<keyword evidence="5" id="KW-1185">Reference proteome</keyword>
<proteinExistence type="predicted"/>
<evidence type="ECO:0000313" key="4">
    <source>
        <dbReference type="EMBL" id="KAJ4459564.1"/>
    </source>
</evidence>
<keyword evidence="3" id="KW-0067">ATP-binding</keyword>
<evidence type="ECO:0000256" key="2">
    <source>
        <dbReference type="ARBA" id="ARBA00022741"/>
    </source>
</evidence>
<reference evidence="4" key="1">
    <citation type="journal article" date="2022" name="bioRxiv">
        <title>Genomics of Preaxostyla Flagellates Illuminates Evolutionary Transitions and the Path Towards Mitochondrial Loss.</title>
        <authorList>
            <person name="Novak L.V.F."/>
            <person name="Treitli S.C."/>
            <person name="Pyrih J."/>
            <person name="Halakuc P."/>
            <person name="Pipaliya S.V."/>
            <person name="Vacek V."/>
            <person name="Brzon O."/>
            <person name="Soukal P."/>
            <person name="Eme L."/>
            <person name="Dacks J.B."/>
            <person name="Karnkowska A."/>
            <person name="Elias M."/>
            <person name="Hampl V."/>
        </authorList>
    </citation>
    <scope>NUCLEOTIDE SEQUENCE</scope>
    <source>
        <strain evidence="4">RCP-MX</strain>
    </source>
</reference>
<dbReference type="GO" id="GO:0016874">
    <property type="term" value="F:ligase activity"/>
    <property type="evidence" value="ECO:0007669"/>
    <property type="project" value="UniProtKB-KW"/>
</dbReference>
<keyword evidence="2" id="KW-0547">Nucleotide-binding</keyword>
<evidence type="ECO:0000256" key="1">
    <source>
        <dbReference type="ARBA" id="ARBA00022598"/>
    </source>
</evidence>
<protein>
    <submittedName>
        <fullName evidence="4">Tubulin-tyrosine ligase family protein</fullName>
    </submittedName>
</protein>
<dbReference type="EMBL" id="JAPMOS010000018">
    <property type="protein sequence ID" value="KAJ4459564.1"/>
    <property type="molecule type" value="Genomic_DNA"/>
</dbReference>
<accession>A0ABQ8UK11</accession>
<sequence length="203" mass="22610">MPRVFALTTSSDNSRDVRQALIRRGWVENPDPSNDAWDLRWVIKTADIDHKSLRKDQIVNHFPHMMNPITTKAGLHRQLRLLRDYDDSDPNDFFPLCFDLSSADERTAFIEEYRMVAAESLLRGFVGWDGPDDDETETPGCALALRPMPPGAEGATREAVELARAQVALAICQQWLGLAGADLDSDPPAPLQLTDPHTACSLS</sequence>
<comment type="caution">
    <text evidence="4">The sequence shown here is derived from an EMBL/GenBank/DDBJ whole genome shotgun (WGS) entry which is preliminary data.</text>
</comment>
<dbReference type="Proteomes" id="UP001141327">
    <property type="component" value="Unassembled WGS sequence"/>
</dbReference>